<evidence type="ECO:0000256" key="3">
    <source>
        <dbReference type="ARBA" id="ARBA00022763"/>
    </source>
</evidence>
<comment type="subcellular location">
    <subcellularLocation>
        <location evidence="1 6">Nucleus</location>
    </subcellularLocation>
</comment>
<feature type="compositionally biased region" description="Acidic residues" evidence="7">
    <location>
        <begin position="1"/>
        <end position="24"/>
    </location>
</feature>
<proteinExistence type="inferred from homology"/>
<dbReference type="GO" id="GO:0003677">
    <property type="term" value="F:DNA binding"/>
    <property type="evidence" value="ECO:0007669"/>
    <property type="project" value="TreeGrafter"/>
</dbReference>
<dbReference type="PANTHER" id="PTHR13220">
    <property type="entry name" value="TIMELESS INTERACTING-RELATED"/>
    <property type="match status" value="1"/>
</dbReference>
<dbReference type="PANTHER" id="PTHR13220:SF11">
    <property type="entry name" value="TIMELESS-INTERACTING PROTEIN"/>
    <property type="match status" value="1"/>
</dbReference>
<keyword evidence="3 6" id="KW-0227">DNA damage</keyword>
<dbReference type="STRING" id="2018661.A0A2A2LIN9"/>
<evidence type="ECO:0000256" key="4">
    <source>
        <dbReference type="ARBA" id="ARBA00023242"/>
    </source>
</evidence>
<organism evidence="9 10">
    <name type="scientific">Diploscapter pachys</name>
    <dbReference type="NCBI Taxonomy" id="2018661"/>
    <lineage>
        <taxon>Eukaryota</taxon>
        <taxon>Metazoa</taxon>
        <taxon>Ecdysozoa</taxon>
        <taxon>Nematoda</taxon>
        <taxon>Chromadorea</taxon>
        <taxon>Rhabditida</taxon>
        <taxon>Rhabditina</taxon>
        <taxon>Rhabditomorpha</taxon>
        <taxon>Rhabditoidea</taxon>
        <taxon>Rhabditidae</taxon>
        <taxon>Diploscapter</taxon>
    </lineage>
</organism>
<comment type="similarity">
    <text evidence="2 6">Belongs to the CSM3 family.</text>
</comment>
<dbReference type="GO" id="GO:0000076">
    <property type="term" value="P:DNA replication checkpoint signaling"/>
    <property type="evidence" value="ECO:0007669"/>
    <property type="project" value="UniProtKB-UniRule"/>
</dbReference>
<protein>
    <recommendedName>
        <fullName evidence="6">TIMELESS-interacting protein</fullName>
    </recommendedName>
</protein>
<evidence type="ECO:0000256" key="1">
    <source>
        <dbReference type="ARBA" id="ARBA00004123"/>
    </source>
</evidence>
<accession>A0A2A2LIN9</accession>
<feature type="domain" description="Chromosome segregation in meiosis protein 3" evidence="8">
    <location>
        <begin position="59"/>
        <end position="139"/>
    </location>
</feature>
<evidence type="ECO:0000313" key="9">
    <source>
        <dbReference type="EMBL" id="PAV86072.1"/>
    </source>
</evidence>
<evidence type="ECO:0000256" key="6">
    <source>
        <dbReference type="RuleBase" id="RU366049"/>
    </source>
</evidence>
<evidence type="ECO:0000256" key="2">
    <source>
        <dbReference type="ARBA" id="ARBA00006075"/>
    </source>
</evidence>
<dbReference type="GO" id="GO:0043111">
    <property type="term" value="P:replication fork arrest"/>
    <property type="evidence" value="ECO:0007669"/>
    <property type="project" value="TreeGrafter"/>
</dbReference>
<feature type="compositionally biased region" description="Basic and acidic residues" evidence="7">
    <location>
        <begin position="205"/>
        <end position="222"/>
    </location>
</feature>
<dbReference type="AlphaFoldDB" id="A0A2A2LIN9"/>
<reference evidence="9 10" key="1">
    <citation type="journal article" date="2017" name="Curr. Biol.">
        <title>Genome architecture and evolution of a unichromosomal asexual nematode.</title>
        <authorList>
            <person name="Fradin H."/>
            <person name="Zegar C."/>
            <person name="Gutwein M."/>
            <person name="Lucas J."/>
            <person name="Kovtun M."/>
            <person name="Corcoran D."/>
            <person name="Baugh L.R."/>
            <person name="Kiontke K."/>
            <person name="Gunsalus K."/>
            <person name="Fitch D.H."/>
            <person name="Piano F."/>
        </authorList>
    </citation>
    <scope>NUCLEOTIDE SEQUENCE [LARGE SCALE GENOMIC DNA]</scope>
    <source>
        <strain evidence="9">PF1309</strain>
    </source>
</reference>
<feature type="compositionally biased region" description="Basic and acidic residues" evidence="7">
    <location>
        <begin position="235"/>
        <end position="245"/>
    </location>
</feature>
<feature type="region of interest" description="Disordered" evidence="7">
    <location>
        <begin position="147"/>
        <end position="257"/>
    </location>
</feature>
<dbReference type="InterPro" id="IPR040038">
    <property type="entry name" value="TIPIN/Csm3/Swi3"/>
</dbReference>
<keyword evidence="10" id="KW-1185">Reference proteome</keyword>
<dbReference type="OrthoDB" id="437078at2759"/>
<dbReference type="GO" id="GO:0031297">
    <property type="term" value="P:replication fork processing"/>
    <property type="evidence" value="ECO:0007669"/>
    <property type="project" value="UniProtKB-UniRule"/>
</dbReference>
<keyword evidence="4 6" id="KW-0539">Nucleus</keyword>
<dbReference type="GO" id="GO:0031298">
    <property type="term" value="C:replication fork protection complex"/>
    <property type="evidence" value="ECO:0007669"/>
    <property type="project" value="TreeGrafter"/>
</dbReference>
<dbReference type="InterPro" id="IPR012923">
    <property type="entry name" value="Csm3"/>
</dbReference>
<keyword evidence="5 6" id="KW-0131">Cell cycle</keyword>
<feature type="region of interest" description="Disordered" evidence="7">
    <location>
        <begin position="1"/>
        <end position="56"/>
    </location>
</feature>
<feature type="compositionally biased region" description="Basic and acidic residues" evidence="7">
    <location>
        <begin position="25"/>
        <end position="38"/>
    </location>
</feature>
<dbReference type="EMBL" id="LIAE01006705">
    <property type="protein sequence ID" value="PAV86072.1"/>
    <property type="molecule type" value="Genomic_DNA"/>
</dbReference>
<dbReference type="Proteomes" id="UP000218231">
    <property type="component" value="Unassembled WGS sequence"/>
</dbReference>
<sequence>MDDDMDDFNDFFDEEPTPEEEAEQDEKKDDEQQLDAHFKTVNKNQQADAKKRIKRPQPKFDAYTLIGPKGLPALKTAFEGCKYNPKADPYQNLNKLMKKYENWAHSMFPKMKFEDAVGRCEVLGKKFVVKRYMMCNRNDEVFDGEEAAKKGRSKKGGLIETENNQDHAERDDEDEDAWPVFRQRNEQSDDDAYYDPFETSQSSQKDQEDEREKDSSQEKENESQEQSQVDADNAVAKRKEQKQNMDEEVDDETWRAIMEDRALEQQIEGYEAEMQNIEDW</sequence>
<dbReference type="GO" id="GO:0006974">
    <property type="term" value="P:DNA damage response"/>
    <property type="evidence" value="ECO:0007669"/>
    <property type="project" value="UniProtKB-KW"/>
</dbReference>
<comment type="caution">
    <text evidence="9">The sequence shown here is derived from an EMBL/GenBank/DDBJ whole genome shotgun (WGS) entry which is preliminary data.</text>
</comment>
<evidence type="ECO:0000259" key="8">
    <source>
        <dbReference type="Pfam" id="PF07962"/>
    </source>
</evidence>
<evidence type="ECO:0000256" key="7">
    <source>
        <dbReference type="SAM" id="MobiDB-lite"/>
    </source>
</evidence>
<name>A0A2A2LIN9_9BILA</name>
<dbReference type="Pfam" id="PF07962">
    <property type="entry name" value="Swi3"/>
    <property type="match status" value="1"/>
</dbReference>
<gene>
    <name evidence="9" type="ORF">WR25_07315</name>
</gene>
<comment type="function">
    <text evidence="6">Plays an important role in the control of DNA replication and the maintenance of replication fork stability.</text>
</comment>
<evidence type="ECO:0000313" key="10">
    <source>
        <dbReference type="Proteomes" id="UP000218231"/>
    </source>
</evidence>
<evidence type="ECO:0000256" key="5">
    <source>
        <dbReference type="ARBA" id="ARBA00023306"/>
    </source>
</evidence>